<evidence type="ECO:0000256" key="2">
    <source>
        <dbReference type="SAM" id="Phobius"/>
    </source>
</evidence>
<dbReference type="OMA" id="GRFDTIP"/>
<keyword evidence="4" id="KW-1185">Reference proteome</keyword>
<feature type="region of interest" description="Disordered" evidence="1">
    <location>
        <begin position="352"/>
        <end position="381"/>
    </location>
</feature>
<dbReference type="HOGENOM" id="CLU_037327_0_0_1"/>
<feature type="compositionally biased region" description="Low complexity" evidence="1">
    <location>
        <begin position="368"/>
        <end position="381"/>
    </location>
</feature>
<sequence length="407" mass="46302">MCSPTCIVAEETTESVHTKCTHPNRVREPPQTDDFDLVSIEDGLGRFDTIPIMGTLDHWEQDRFNAVDVPSGTCNPSDHALAMLLTQSTCYYHEQVLYSSIITSILEVLNLHGPKMLRNKKKIGGSYYYNLCEMLREPDNIAVTATFLMAVSVGKKPELGAMRYPWRNETIKPGQLCLWNMFYDVLALSDEELEETIVSWARTAKEWSLAMIYVTMAYKKLQQESPLYLTGPHIYLYESEEDKDTIHSFVTSCLRAGDDRDSLCNDAMRKMRTEVQRILMQVDPKVQSLEGLKKLTPYDIDIMRFYHVALGQICMSGILVFTLVTWQKDRHNAMRKFRDSAVERMYKDTTMQGLVRDSDANSDRSVSESEPSASSSPTVSLVTVSTVDTSEKVEFDELETISRAQIA</sequence>
<name>S8B9Z7_DACHA</name>
<evidence type="ECO:0000313" key="3">
    <source>
        <dbReference type="EMBL" id="EPS35898.1"/>
    </source>
</evidence>
<feature type="compositionally biased region" description="Basic and acidic residues" evidence="1">
    <location>
        <begin position="356"/>
        <end position="367"/>
    </location>
</feature>
<dbReference type="EMBL" id="AQGS01001002">
    <property type="protein sequence ID" value="EPS35898.1"/>
    <property type="molecule type" value="Genomic_DNA"/>
</dbReference>
<comment type="caution">
    <text evidence="3">The sequence shown here is derived from an EMBL/GenBank/DDBJ whole genome shotgun (WGS) entry which is preliminary data.</text>
</comment>
<accession>S8B9Z7</accession>
<reference evidence="3 4" key="1">
    <citation type="journal article" date="2013" name="PLoS Genet.">
        <title>Genomic mechanisms accounting for the adaptation to parasitism in nematode-trapping fungi.</title>
        <authorList>
            <person name="Meerupati T."/>
            <person name="Andersson K.M."/>
            <person name="Friman E."/>
            <person name="Kumar D."/>
            <person name="Tunlid A."/>
            <person name="Ahren D."/>
        </authorList>
    </citation>
    <scope>NUCLEOTIDE SEQUENCE [LARGE SCALE GENOMIC DNA]</scope>
    <source>
        <strain evidence="3 4">CBS 200.50</strain>
    </source>
</reference>
<organism evidence="3 4">
    <name type="scientific">Dactylellina haptotyla (strain CBS 200.50)</name>
    <name type="common">Nematode-trapping fungus</name>
    <name type="synonym">Monacrosporium haptotylum</name>
    <dbReference type="NCBI Taxonomy" id="1284197"/>
    <lineage>
        <taxon>Eukaryota</taxon>
        <taxon>Fungi</taxon>
        <taxon>Dikarya</taxon>
        <taxon>Ascomycota</taxon>
        <taxon>Pezizomycotina</taxon>
        <taxon>Orbiliomycetes</taxon>
        <taxon>Orbiliales</taxon>
        <taxon>Orbiliaceae</taxon>
        <taxon>Dactylellina</taxon>
    </lineage>
</organism>
<dbReference type="OrthoDB" id="5394502at2759"/>
<evidence type="ECO:0000313" key="4">
    <source>
        <dbReference type="Proteomes" id="UP000015100"/>
    </source>
</evidence>
<reference evidence="4" key="2">
    <citation type="submission" date="2013-04" db="EMBL/GenBank/DDBJ databases">
        <title>Genomic mechanisms accounting for the adaptation to parasitism in nematode-trapping fungi.</title>
        <authorList>
            <person name="Ahren D.G."/>
        </authorList>
    </citation>
    <scope>NUCLEOTIDE SEQUENCE [LARGE SCALE GENOMIC DNA]</scope>
    <source>
        <strain evidence="4">CBS 200.50</strain>
    </source>
</reference>
<keyword evidence="2" id="KW-0472">Membrane</keyword>
<evidence type="ECO:0000256" key="1">
    <source>
        <dbReference type="SAM" id="MobiDB-lite"/>
    </source>
</evidence>
<dbReference type="Proteomes" id="UP000015100">
    <property type="component" value="Unassembled WGS sequence"/>
</dbReference>
<feature type="transmembrane region" description="Helical" evidence="2">
    <location>
        <begin position="305"/>
        <end position="326"/>
    </location>
</feature>
<protein>
    <submittedName>
        <fullName evidence="3">Uncharacterized protein</fullName>
    </submittedName>
</protein>
<dbReference type="AlphaFoldDB" id="S8B9Z7"/>
<proteinExistence type="predicted"/>
<keyword evidence="2" id="KW-1133">Transmembrane helix</keyword>
<gene>
    <name evidence="3" type="ORF">H072_10643</name>
</gene>
<keyword evidence="2" id="KW-0812">Transmembrane</keyword>